<dbReference type="RefSeq" id="WP_072856356.1">
    <property type="nucleotide sequence ID" value="NZ_FQUE01000002.1"/>
</dbReference>
<proteinExistence type="predicted"/>
<protein>
    <submittedName>
        <fullName evidence="2">Uncharacterized protein</fullName>
    </submittedName>
</protein>
<keyword evidence="1" id="KW-0812">Transmembrane</keyword>
<sequence>MALEHKPFENRVGRIMQQRRRLAGGFGLTVDSNNLIVPRPQHVTLVFPWRGLCLALLIGLAFKAYLLATFDAPAYADRLAILETGRPVERAGAWVMQPDPASVALAGVIRLLQR</sequence>
<keyword evidence="1" id="KW-0472">Membrane</keyword>
<name>A0A1M4WRZ2_LOKAT</name>
<evidence type="ECO:0000313" key="2">
    <source>
        <dbReference type="EMBL" id="SHE83985.1"/>
    </source>
</evidence>
<dbReference type="EMBL" id="FQUE01000002">
    <property type="protein sequence ID" value="SHE83985.1"/>
    <property type="molecule type" value="Genomic_DNA"/>
</dbReference>
<evidence type="ECO:0000313" key="3">
    <source>
        <dbReference type="Proteomes" id="UP000183987"/>
    </source>
</evidence>
<dbReference type="AlphaFoldDB" id="A0A1M4WRZ2"/>
<feature type="transmembrane region" description="Helical" evidence="1">
    <location>
        <begin position="47"/>
        <end position="68"/>
    </location>
</feature>
<organism evidence="2 3">
    <name type="scientific">Loktanella atrilutea</name>
    <dbReference type="NCBI Taxonomy" id="366533"/>
    <lineage>
        <taxon>Bacteria</taxon>
        <taxon>Pseudomonadati</taxon>
        <taxon>Pseudomonadota</taxon>
        <taxon>Alphaproteobacteria</taxon>
        <taxon>Rhodobacterales</taxon>
        <taxon>Roseobacteraceae</taxon>
        <taxon>Loktanella</taxon>
    </lineage>
</organism>
<keyword evidence="3" id="KW-1185">Reference proteome</keyword>
<dbReference type="Proteomes" id="UP000183987">
    <property type="component" value="Unassembled WGS sequence"/>
</dbReference>
<reference evidence="3" key="1">
    <citation type="submission" date="2016-11" db="EMBL/GenBank/DDBJ databases">
        <authorList>
            <person name="Varghese N."/>
            <person name="Submissions S."/>
        </authorList>
    </citation>
    <scope>NUCLEOTIDE SEQUENCE [LARGE SCALE GENOMIC DNA]</scope>
    <source>
        <strain evidence="3">DSM 29326</strain>
    </source>
</reference>
<gene>
    <name evidence="2" type="ORF">SAMN05444339_102209</name>
</gene>
<evidence type="ECO:0000256" key="1">
    <source>
        <dbReference type="SAM" id="Phobius"/>
    </source>
</evidence>
<dbReference type="OrthoDB" id="7866534at2"/>
<dbReference type="STRING" id="366533.SAMN05444339_102209"/>
<accession>A0A1M4WRZ2</accession>
<keyword evidence="1" id="KW-1133">Transmembrane helix</keyword>